<protein>
    <submittedName>
        <fullName evidence="2">Uncharacterized protein</fullName>
    </submittedName>
</protein>
<gene>
    <name evidence="2" type="ORF">SAMN05428953_101549</name>
</gene>
<dbReference type="RefSeq" id="WP_139172479.1">
    <property type="nucleotide sequence ID" value="NZ_FNEE01000001.1"/>
</dbReference>
<dbReference type="AlphaFoldDB" id="A0A1G8J0M2"/>
<evidence type="ECO:0000313" key="3">
    <source>
        <dbReference type="Proteomes" id="UP000198894"/>
    </source>
</evidence>
<reference evidence="3" key="1">
    <citation type="submission" date="2016-10" db="EMBL/GenBank/DDBJ databases">
        <authorList>
            <person name="Varghese N."/>
            <person name="Submissions S."/>
        </authorList>
    </citation>
    <scope>NUCLEOTIDE SEQUENCE [LARGE SCALE GENOMIC DNA]</scope>
    <source>
        <strain evidence="3">CGMCC 1.11022</strain>
    </source>
</reference>
<accession>A0A1G8J0M2</accession>
<proteinExistence type="predicted"/>
<name>A0A1G8J0M2_9HYPH</name>
<sequence length="70" mass="7969">MDKSTCLQGATRIMRDLADHINGVSERLAACVNYINDREVENHNSQQDLLRELAGQIASLEDRLSDLERR</sequence>
<evidence type="ECO:0000256" key="1">
    <source>
        <dbReference type="SAM" id="Coils"/>
    </source>
</evidence>
<keyword evidence="3" id="KW-1185">Reference proteome</keyword>
<dbReference type="EMBL" id="FNEE01000001">
    <property type="protein sequence ID" value="SDI24769.1"/>
    <property type="molecule type" value="Genomic_DNA"/>
</dbReference>
<organism evidence="2 3">
    <name type="scientific">Mesorhizobium muleiense</name>
    <dbReference type="NCBI Taxonomy" id="1004279"/>
    <lineage>
        <taxon>Bacteria</taxon>
        <taxon>Pseudomonadati</taxon>
        <taxon>Pseudomonadota</taxon>
        <taxon>Alphaproteobacteria</taxon>
        <taxon>Hyphomicrobiales</taxon>
        <taxon>Phyllobacteriaceae</taxon>
        <taxon>Mesorhizobium</taxon>
    </lineage>
</organism>
<evidence type="ECO:0000313" key="2">
    <source>
        <dbReference type="EMBL" id="SDI24769.1"/>
    </source>
</evidence>
<feature type="coiled-coil region" evidence="1">
    <location>
        <begin position="43"/>
        <end position="70"/>
    </location>
</feature>
<dbReference type="Proteomes" id="UP000198894">
    <property type="component" value="Unassembled WGS sequence"/>
</dbReference>
<keyword evidence="1" id="KW-0175">Coiled coil</keyword>